<evidence type="ECO:0000256" key="5">
    <source>
        <dbReference type="ARBA" id="ARBA00022741"/>
    </source>
</evidence>
<dbReference type="GO" id="GO:0005524">
    <property type="term" value="F:ATP binding"/>
    <property type="evidence" value="ECO:0007669"/>
    <property type="project" value="UniProtKB-KW"/>
</dbReference>
<keyword evidence="5" id="KW-0547">Nucleotide-binding</keyword>
<keyword evidence="7 9" id="KW-1133">Transmembrane helix</keyword>
<dbReference type="InterPro" id="IPR039421">
    <property type="entry name" value="Type_1_exporter"/>
</dbReference>
<dbReference type="PANTHER" id="PTHR43394">
    <property type="entry name" value="ATP-DEPENDENT PERMEASE MDL1, MITOCHONDRIAL"/>
    <property type="match status" value="1"/>
</dbReference>
<accession>A0A917BQ26</accession>
<evidence type="ECO:0000256" key="8">
    <source>
        <dbReference type="ARBA" id="ARBA00023136"/>
    </source>
</evidence>
<dbReference type="PANTHER" id="PTHR43394:SF1">
    <property type="entry name" value="ATP-BINDING CASSETTE SUB-FAMILY B MEMBER 10, MITOCHONDRIAL"/>
    <property type="match status" value="1"/>
</dbReference>
<keyword evidence="4 9" id="KW-0812">Transmembrane</keyword>
<feature type="domain" description="ABC transmembrane type-1" evidence="11">
    <location>
        <begin position="21"/>
        <end position="303"/>
    </location>
</feature>
<dbReference type="InterPro" id="IPR036640">
    <property type="entry name" value="ABC1_TM_sf"/>
</dbReference>
<evidence type="ECO:0000256" key="9">
    <source>
        <dbReference type="SAM" id="Phobius"/>
    </source>
</evidence>
<keyword evidence="6 12" id="KW-0067">ATP-binding</keyword>
<feature type="transmembrane region" description="Helical" evidence="9">
    <location>
        <begin position="56"/>
        <end position="79"/>
    </location>
</feature>
<dbReference type="InterPro" id="IPR003439">
    <property type="entry name" value="ABC_transporter-like_ATP-bd"/>
</dbReference>
<evidence type="ECO:0000313" key="12">
    <source>
        <dbReference type="EMBL" id="GGF53476.1"/>
    </source>
</evidence>
<evidence type="ECO:0000256" key="7">
    <source>
        <dbReference type="ARBA" id="ARBA00022989"/>
    </source>
</evidence>
<dbReference type="InterPro" id="IPR017871">
    <property type="entry name" value="ABC_transporter-like_CS"/>
</dbReference>
<keyword evidence="13" id="KW-1185">Reference proteome</keyword>
<evidence type="ECO:0000313" key="13">
    <source>
        <dbReference type="Proteomes" id="UP000605670"/>
    </source>
</evidence>
<dbReference type="InterPro" id="IPR011527">
    <property type="entry name" value="ABC1_TM_dom"/>
</dbReference>
<dbReference type="Pfam" id="PF00664">
    <property type="entry name" value="ABC_membrane"/>
    <property type="match status" value="1"/>
</dbReference>
<comment type="subcellular location">
    <subcellularLocation>
        <location evidence="1">Cell membrane</location>
        <topology evidence="1">Multi-pass membrane protein</topology>
    </subcellularLocation>
</comment>
<dbReference type="GO" id="GO:0015421">
    <property type="term" value="F:ABC-type oligopeptide transporter activity"/>
    <property type="evidence" value="ECO:0007669"/>
    <property type="project" value="TreeGrafter"/>
</dbReference>
<dbReference type="PROSITE" id="PS50893">
    <property type="entry name" value="ABC_TRANSPORTER_2"/>
    <property type="match status" value="1"/>
</dbReference>
<dbReference type="CDD" id="cd18548">
    <property type="entry name" value="ABC_6TM_Tm287_like"/>
    <property type="match status" value="1"/>
</dbReference>
<dbReference type="FunFam" id="3.40.50.300:FF:000854">
    <property type="entry name" value="Multidrug ABC transporter ATP-binding protein"/>
    <property type="match status" value="1"/>
</dbReference>
<dbReference type="AlphaFoldDB" id="A0A917BQ26"/>
<dbReference type="PROSITE" id="PS50929">
    <property type="entry name" value="ABC_TM1F"/>
    <property type="match status" value="1"/>
</dbReference>
<feature type="transmembrane region" description="Helical" evidence="9">
    <location>
        <begin position="16"/>
        <end position="36"/>
    </location>
</feature>
<dbReference type="PROSITE" id="PS00211">
    <property type="entry name" value="ABC_TRANSPORTER_1"/>
    <property type="match status" value="1"/>
</dbReference>
<keyword evidence="8 9" id="KW-0472">Membrane</keyword>
<organism evidence="12 13">
    <name type="scientific">Ornithinimicrobium tianjinense</name>
    <dbReference type="NCBI Taxonomy" id="1195761"/>
    <lineage>
        <taxon>Bacteria</taxon>
        <taxon>Bacillati</taxon>
        <taxon>Actinomycetota</taxon>
        <taxon>Actinomycetes</taxon>
        <taxon>Micrococcales</taxon>
        <taxon>Ornithinimicrobiaceae</taxon>
        <taxon>Ornithinimicrobium</taxon>
    </lineage>
</organism>
<keyword evidence="2" id="KW-0813">Transport</keyword>
<dbReference type="Gene3D" id="1.20.1560.10">
    <property type="entry name" value="ABC transporter type 1, transmembrane domain"/>
    <property type="match status" value="1"/>
</dbReference>
<evidence type="ECO:0000256" key="2">
    <source>
        <dbReference type="ARBA" id="ARBA00022448"/>
    </source>
</evidence>
<sequence length="580" mass="62688">MQHVLLRILRSRLRPYAGLVITVLVLQLVAAVASLWLPRLNADIIDHGIARGDTAYIWRVGAIMLAVSAVQVVAQVAAVRAAARVAMGLGRDLRAAVFDRVLGFSAQELGHFGAPTLITRSTNDVQQVQTLTFMGMVMLVAAPITGFGGVYMAVRQDVGLSWLIAVAVAVLLTGMGLVIRRMVPLFRAQQTRIDAVNRVMREQISGIRVVRAFTREPEETERFRRTNTELTDVGLRVGDLMAIMFPFVMLVMNLSTVGVIWFGAQRVDSGAMQVGALTAYISYLMQILMSIMMATMVATMIPRASVSAERIGEVLVTSSSVVAPTDPVRPAEHRGLVELRDVGYTYPGAESPVLHDVSLVARPGTTTAIIGGTGAGKTTLLRLVPRLADATAGQVLVDGVDVRDLAPPELWSRVGLVPQRPYLFSGTVATNLRLGKPDANDEELWEALRVAQADDFVGDFAEGLDHPVAQGGTNVSGGQRQRLCIARALVARPQIYLFDDSFSALDLATDARLRAALRPLTREATVIVVAQRVSTIIDADQIVVIDEGRVVGSGTHDELLEHCPTYAEIVRSQEHVEAVA</sequence>
<dbReference type="GO" id="GO:0016887">
    <property type="term" value="F:ATP hydrolysis activity"/>
    <property type="evidence" value="ECO:0007669"/>
    <property type="project" value="InterPro"/>
</dbReference>
<feature type="transmembrane region" description="Helical" evidence="9">
    <location>
        <begin position="240"/>
        <end position="263"/>
    </location>
</feature>
<dbReference type="SUPFAM" id="SSF90123">
    <property type="entry name" value="ABC transporter transmembrane region"/>
    <property type="match status" value="1"/>
</dbReference>
<feature type="transmembrane region" description="Helical" evidence="9">
    <location>
        <begin position="160"/>
        <end position="179"/>
    </location>
</feature>
<feature type="transmembrane region" description="Helical" evidence="9">
    <location>
        <begin position="283"/>
        <end position="301"/>
    </location>
</feature>
<evidence type="ECO:0000256" key="4">
    <source>
        <dbReference type="ARBA" id="ARBA00022692"/>
    </source>
</evidence>
<evidence type="ECO:0000259" key="10">
    <source>
        <dbReference type="PROSITE" id="PS50893"/>
    </source>
</evidence>
<dbReference type="Gene3D" id="3.40.50.300">
    <property type="entry name" value="P-loop containing nucleotide triphosphate hydrolases"/>
    <property type="match status" value="1"/>
</dbReference>
<feature type="transmembrane region" description="Helical" evidence="9">
    <location>
        <begin position="130"/>
        <end position="154"/>
    </location>
</feature>
<evidence type="ECO:0000259" key="11">
    <source>
        <dbReference type="PROSITE" id="PS50929"/>
    </source>
</evidence>
<feature type="domain" description="ABC transporter" evidence="10">
    <location>
        <begin position="337"/>
        <end position="572"/>
    </location>
</feature>
<dbReference type="InterPro" id="IPR003593">
    <property type="entry name" value="AAA+_ATPase"/>
</dbReference>
<dbReference type="GO" id="GO:0005886">
    <property type="term" value="C:plasma membrane"/>
    <property type="evidence" value="ECO:0007669"/>
    <property type="project" value="UniProtKB-SubCell"/>
</dbReference>
<evidence type="ECO:0000256" key="6">
    <source>
        <dbReference type="ARBA" id="ARBA00022840"/>
    </source>
</evidence>
<dbReference type="SUPFAM" id="SSF52540">
    <property type="entry name" value="P-loop containing nucleoside triphosphate hydrolases"/>
    <property type="match status" value="1"/>
</dbReference>
<reference evidence="12" key="2">
    <citation type="submission" date="2020-09" db="EMBL/GenBank/DDBJ databases">
        <authorList>
            <person name="Sun Q."/>
            <person name="Zhou Y."/>
        </authorList>
    </citation>
    <scope>NUCLEOTIDE SEQUENCE</scope>
    <source>
        <strain evidence="12">CGMCC 1.12160</strain>
    </source>
</reference>
<protein>
    <submittedName>
        <fullName evidence="12">Multidrug ABC transporter ATP-binding protein</fullName>
    </submittedName>
</protein>
<dbReference type="SMART" id="SM00382">
    <property type="entry name" value="AAA"/>
    <property type="match status" value="1"/>
</dbReference>
<dbReference type="InterPro" id="IPR027417">
    <property type="entry name" value="P-loop_NTPase"/>
</dbReference>
<name>A0A917BQ26_9MICO</name>
<dbReference type="FunFam" id="1.20.1560.10:FF:000040">
    <property type="entry name" value="Multidrug ABC transporter ATP-binding protein"/>
    <property type="match status" value="1"/>
</dbReference>
<evidence type="ECO:0000256" key="1">
    <source>
        <dbReference type="ARBA" id="ARBA00004651"/>
    </source>
</evidence>
<reference evidence="12" key="1">
    <citation type="journal article" date="2014" name="Int. J. Syst. Evol. Microbiol.">
        <title>Complete genome sequence of Corynebacterium casei LMG S-19264T (=DSM 44701T), isolated from a smear-ripened cheese.</title>
        <authorList>
            <consortium name="US DOE Joint Genome Institute (JGI-PGF)"/>
            <person name="Walter F."/>
            <person name="Albersmeier A."/>
            <person name="Kalinowski J."/>
            <person name="Ruckert C."/>
        </authorList>
    </citation>
    <scope>NUCLEOTIDE SEQUENCE</scope>
    <source>
        <strain evidence="12">CGMCC 1.12160</strain>
    </source>
</reference>
<dbReference type="EMBL" id="BMEM01000003">
    <property type="protein sequence ID" value="GGF53476.1"/>
    <property type="molecule type" value="Genomic_DNA"/>
</dbReference>
<evidence type="ECO:0000256" key="3">
    <source>
        <dbReference type="ARBA" id="ARBA00022475"/>
    </source>
</evidence>
<keyword evidence="3" id="KW-1003">Cell membrane</keyword>
<comment type="caution">
    <text evidence="12">The sequence shown here is derived from an EMBL/GenBank/DDBJ whole genome shotgun (WGS) entry which is preliminary data.</text>
</comment>
<dbReference type="Pfam" id="PF00005">
    <property type="entry name" value="ABC_tran"/>
    <property type="match status" value="1"/>
</dbReference>
<dbReference type="Proteomes" id="UP000605670">
    <property type="component" value="Unassembled WGS sequence"/>
</dbReference>
<proteinExistence type="predicted"/>
<gene>
    <name evidence="12" type="ORF">GCM10011366_21550</name>
</gene>